<dbReference type="AlphaFoldDB" id="A0A1I1PUN7"/>
<dbReference type="Proteomes" id="UP000198598">
    <property type="component" value="Unassembled WGS sequence"/>
</dbReference>
<sequence length="37" mass="4132">MLLNASTHPADAIIWIYKNNVIINKKGLLSMTVTPFC</sequence>
<name>A0A1I1PUN7_9BACT</name>
<proteinExistence type="predicted"/>
<evidence type="ECO:0000313" key="2">
    <source>
        <dbReference type="Proteomes" id="UP000198598"/>
    </source>
</evidence>
<protein>
    <submittedName>
        <fullName evidence="1">Uncharacterized protein</fullName>
    </submittedName>
</protein>
<reference evidence="1 2" key="1">
    <citation type="submission" date="2016-10" db="EMBL/GenBank/DDBJ databases">
        <authorList>
            <person name="de Groot N.N."/>
        </authorList>
    </citation>
    <scope>NUCLEOTIDE SEQUENCE [LARGE SCALE GENOMIC DNA]</scope>
    <source>
        <strain evidence="1 2">DSM 26130</strain>
    </source>
</reference>
<gene>
    <name evidence="1" type="ORF">SAMN05216167_103336</name>
</gene>
<organism evidence="1 2">
    <name type="scientific">Spirosoma endophyticum</name>
    <dbReference type="NCBI Taxonomy" id="662367"/>
    <lineage>
        <taxon>Bacteria</taxon>
        <taxon>Pseudomonadati</taxon>
        <taxon>Bacteroidota</taxon>
        <taxon>Cytophagia</taxon>
        <taxon>Cytophagales</taxon>
        <taxon>Cytophagaceae</taxon>
        <taxon>Spirosoma</taxon>
    </lineage>
</organism>
<dbReference type="EMBL" id="FOLQ01000003">
    <property type="protein sequence ID" value="SFD10703.1"/>
    <property type="molecule type" value="Genomic_DNA"/>
</dbReference>
<evidence type="ECO:0000313" key="1">
    <source>
        <dbReference type="EMBL" id="SFD10703.1"/>
    </source>
</evidence>
<keyword evidence="2" id="KW-1185">Reference proteome</keyword>
<accession>A0A1I1PUN7</accession>